<dbReference type="GO" id="GO:0032259">
    <property type="term" value="P:methylation"/>
    <property type="evidence" value="ECO:0007669"/>
    <property type="project" value="UniProtKB-KW"/>
</dbReference>
<dbReference type="Gene3D" id="3.40.50.150">
    <property type="entry name" value="Vaccinia Virus protein VP39"/>
    <property type="match status" value="1"/>
</dbReference>
<reference evidence="5" key="1">
    <citation type="submission" date="2020-03" db="EMBL/GenBank/DDBJ databases">
        <title>The deep terrestrial virosphere.</title>
        <authorList>
            <person name="Holmfeldt K."/>
            <person name="Nilsson E."/>
            <person name="Simone D."/>
            <person name="Lopez-Fernandez M."/>
            <person name="Wu X."/>
            <person name="de Brujin I."/>
            <person name="Lundin D."/>
            <person name="Andersson A."/>
            <person name="Bertilsson S."/>
            <person name="Dopson M."/>
        </authorList>
    </citation>
    <scope>NUCLEOTIDE SEQUENCE</scope>
    <source>
        <strain evidence="5">MM415B03221</strain>
    </source>
</reference>
<dbReference type="InterPro" id="IPR029063">
    <property type="entry name" value="SAM-dependent_MTases_sf"/>
</dbReference>
<evidence type="ECO:0000256" key="3">
    <source>
        <dbReference type="ARBA" id="ARBA00022679"/>
    </source>
</evidence>
<proteinExistence type="inferred from homology"/>
<dbReference type="EMBL" id="MT143027">
    <property type="protein sequence ID" value="QJA91966.1"/>
    <property type="molecule type" value="Genomic_DNA"/>
</dbReference>
<dbReference type="GO" id="GO:0005737">
    <property type="term" value="C:cytoplasm"/>
    <property type="evidence" value="ECO:0007669"/>
    <property type="project" value="TreeGrafter"/>
</dbReference>
<gene>
    <name evidence="5" type="ORF">MM415B03221_0004</name>
</gene>
<evidence type="ECO:0000256" key="2">
    <source>
        <dbReference type="ARBA" id="ARBA00022603"/>
    </source>
</evidence>
<evidence type="ECO:0000259" key="4">
    <source>
        <dbReference type="Pfam" id="PF01555"/>
    </source>
</evidence>
<dbReference type="InterPro" id="IPR001091">
    <property type="entry name" value="RM_Methyltransferase"/>
</dbReference>
<feature type="domain" description="DNA methylase N-4/N-6" evidence="4">
    <location>
        <begin position="183"/>
        <end position="378"/>
    </location>
</feature>
<evidence type="ECO:0000313" key="5">
    <source>
        <dbReference type="EMBL" id="QJA91966.1"/>
    </source>
</evidence>
<dbReference type="PANTHER" id="PTHR13370">
    <property type="entry name" value="RNA METHYLASE-RELATED"/>
    <property type="match status" value="1"/>
</dbReference>
<name>A0A6M3LAH4_9ZZZZ</name>
<keyword evidence="2 5" id="KW-0489">Methyltransferase</keyword>
<organism evidence="5">
    <name type="scientific">viral metagenome</name>
    <dbReference type="NCBI Taxonomy" id="1070528"/>
    <lineage>
        <taxon>unclassified sequences</taxon>
        <taxon>metagenomes</taxon>
        <taxon>organismal metagenomes</taxon>
    </lineage>
</organism>
<comment type="similarity">
    <text evidence="1">Belongs to the N(4)/N(6)-methyltransferase family.</text>
</comment>
<dbReference type="Pfam" id="PF01555">
    <property type="entry name" value="N6_N4_Mtase"/>
    <property type="match status" value="1"/>
</dbReference>
<accession>A0A6M3LAH4</accession>
<dbReference type="InterPro" id="IPR002941">
    <property type="entry name" value="DNA_methylase_N4/N6"/>
</dbReference>
<dbReference type="PROSITE" id="PS00092">
    <property type="entry name" value="N6_MTASE"/>
    <property type="match status" value="1"/>
</dbReference>
<dbReference type="InterPro" id="IPR002052">
    <property type="entry name" value="DNA_methylase_N6_adenine_CS"/>
</dbReference>
<keyword evidence="3 5" id="KW-0808">Transferase</keyword>
<dbReference type="GO" id="GO:0003677">
    <property type="term" value="F:DNA binding"/>
    <property type="evidence" value="ECO:0007669"/>
    <property type="project" value="InterPro"/>
</dbReference>
<protein>
    <submittedName>
        <fullName evidence="5">Putative methyltransferase</fullName>
    </submittedName>
</protein>
<dbReference type="SUPFAM" id="SSF53335">
    <property type="entry name" value="S-adenosyl-L-methionine-dependent methyltransferases"/>
    <property type="match status" value="1"/>
</dbReference>
<sequence length="387" mass="43790">MGKKPKPGDLIQVSKIKRMLAECTDLRQIKSIRDQAEALRQYAKVADESLDIQNSGAEIKLRAERRGGELLRAMEKAKGTRGQLSGGTTVVPPGNSPTLADLGLSKNQASRWQKEAAVDEKTFETFVTETKEAEKELTTSGLLKLARRQEHAETVQAALSTGGSTRGTARWKVTDKQDAIDCDVLITDPPYGILAEEWEPDQIEDFTRDWLSRWAECGADFILSFFSQRYLWDGRQWFDESLLGYKFQQLLVWHCPNNKSPQSRQGFKQTWEPIFFYRRHDSDRQIKVNVEKWGDKLTDFDCCVAAVPQENFTEADEKMHPAQKPLAVMRWLIAATSGLDELICDPFCGSGTTGIAACELGRRFHGIEMDEQYRSIAKARIKKYGVV</sequence>
<evidence type="ECO:0000256" key="1">
    <source>
        <dbReference type="ARBA" id="ARBA00006594"/>
    </source>
</evidence>
<dbReference type="PANTHER" id="PTHR13370:SF3">
    <property type="entry name" value="TRNA (GUANINE(10)-N2)-METHYLTRANSFERASE HOMOLOG"/>
    <property type="match status" value="1"/>
</dbReference>
<dbReference type="GO" id="GO:0008170">
    <property type="term" value="F:N-methyltransferase activity"/>
    <property type="evidence" value="ECO:0007669"/>
    <property type="project" value="InterPro"/>
</dbReference>
<dbReference type="PRINTS" id="PR00508">
    <property type="entry name" value="S21N4MTFRASE"/>
</dbReference>
<dbReference type="AlphaFoldDB" id="A0A6M3LAH4"/>